<accession>A0ABU9MXY6</accession>
<name>A0ABU9MXY6_9GAMM</name>
<dbReference type="Proteomes" id="UP001447008">
    <property type="component" value="Unassembled WGS sequence"/>
</dbReference>
<dbReference type="RefSeq" id="WP_342679047.1">
    <property type="nucleotide sequence ID" value="NZ_JBCGCU010000012.1"/>
</dbReference>
<proteinExistence type="predicted"/>
<keyword evidence="3" id="KW-1185">Reference proteome</keyword>
<reference evidence="2 3" key="1">
    <citation type="submission" date="2024-03" db="EMBL/GenBank/DDBJ databases">
        <title>Pseudoalteromonas qingdaonensis sp. nov., isolated from the intestines of marine benthic organisms.</title>
        <authorList>
            <person name="Lin X."/>
            <person name="Fang S."/>
            <person name="Hu X."/>
        </authorList>
    </citation>
    <scope>NUCLEOTIDE SEQUENCE [LARGE SCALE GENOMIC DNA]</scope>
    <source>
        <strain evidence="2 3">YIC-827</strain>
    </source>
</reference>
<sequence>MKISSKLMLAGALVALSSSVYAKSLNGYKCYALLEDNTFAVIDVEIKQKSKAQAANAAIAEGHKYPGKKLQRVAEIQQCVLRSEEFADANARKLDELKLR</sequence>
<protein>
    <submittedName>
        <fullName evidence="2">Uncharacterized protein</fullName>
    </submittedName>
</protein>
<evidence type="ECO:0000313" key="2">
    <source>
        <dbReference type="EMBL" id="MEM0515950.1"/>
    </source>
</evidence>
<feature type="signal peptide" evidence="1">
    <location>
        <begin position="1"/>
        <end position="22"/>
    </location>
</feature>
<evidence type="ECO:0000256" key="1">
    <source>
        <dbReference type="SAM" id="SignalP"/>
    </source>
</evidence>
<evidence type="ECO:0000313" key="3">
    <source>
        <dbReference type="Proteomes" id="UP001447008"/>
    </source>
</evidence>
<feature type="chain" id="PRO_5045845785" evidence="1">
    <location>
        <begin position="23"/>
        <end position="100"/>
    </location>
</feature>
<gene>
    <name evidence="2" type="ORF">WCN91_11085</name>
</gene>
<comment type="caution">
    <text evidence="2">The sequence shown here is derived from an EMBL/GenBank/DDBJ whole genome shotgun (WGS) entry which is preliminary data.</text>
</comment>
<keyword evidence="1" id="KW-0732">Signal</keyword>
<organism evidence="2 3">
    <name type="scientific">Pseudoalteromonas qingdaonensis</name>
    <dbReference type="NCBI Taxonomy" id="3131913"/>
    <lineage>
        <taxon>Bacteria</taxon>
        <taxon>Pseudomonadati</taxon>
        <taxon>Pseudomonadota</taxon>
        <taxon>Gammaproteobacteria</taxon>
        <taxon>Alteromonadales</taxon>
        <taxon>Pseudoalteromonadaceae</taxon>
        <taxon>Pseudoalteromonas</taxon>
    </lineage>
</organism>
<dbReference type="EMBL" id="JBCGCU010000012">
    <property type="protein sequence ID" value="MEM0515950.1"/>
    <property type="molecule type" value="Genomic_DNA"/>
</dbReference>